<dbReference type="PANTHER" id="PTHR13932:SF5">
    <property type="entry name" value="RADICAL S-ADENOSYL METHIONINE DOMAIN-CONTAINING PROTEIN 1, MITOCHONDRIAL"/>
    <property type="match status" value="1"/>
</dbReference>
<proteinExistence type="inferred from homology"/>
<evidence type="ECO:0000256" key="8">
    <source>
        <dbReference type="ARBA" id="ARBA00023014"/>
    </source>
</evidence>
<gene>
    <name evidence="12" type="ORF">ENJ65_01860</name>
</gene>
<protein>
    <recommendedName>
        <fullName evidence="3 10">Heme chaperone HemW</fullName>
    </recommendedName>
</protein>
<dbReference type="InterPro" id="IPR010723">
    <property type="entry name" value="HemN_C"/>
</dbReference>
<dbReference type="NCBIfam" id="TIGR00539">
    <property type="entry name" value="hemN_rel"/>
    <property type="match status" value="1"/>
</dbReference>
<dbReference type="Gene3D" id="3.20.20.70">
    <property type="entry name" value="Aldolase class I"/>
    <property type="match status" value="1"/>
</dbReference>
<evidence type="ECO:0000256" key="2">
    <source>
        <dbReference type="ARBA" id="ARBA00006100"/>
    </source>
</evidence>
<keyword evidence="10" id="KW-0963">Cytoplasm</keyword>
<dbReference type="SFLD" id="SFLDG01082">
    <property type="entry name" value="B12-binding_domain_containing"/>
    <property type="match status" value="1"/>
</dbReference>
<comment type="caution">
    <text evidence="12">The sequence shown here is derived from an EMBL/GenBank/DDBJ whole genome shotgun (WGS) entry which is preliminary data.</text>
</comment>
<evidence type="ECO:0000313" key="12">
    <source>
        <dbReference type="EMBL" id="HHJ80359.1"/>
    </source>
</evidence>
<dbReference type="GO" id="GO:0006779">
    <property type="term" value="P:porphyrin-containing compound biosynthetic process"/>
    <property type="evidence" value="ECO:0007669"/>
    <property type="project" value="InterPro"/>
</dbReference>
<keyword evidence="9 10" id="KW-0143">Chaperone</keyword>
<sequence length="385" mass="43222">MFNFSALPPLSLYIHIPWCVRKCPYCDFNSHEGKNGIPEKQYVAALISDLEQELPDIWGRQVHSIFIGGGTPSLFSAEALDQLLCGVRARLNLPANAEITLEANPGTVEAGKFHEFRDLGINRLSIGIQSFNDHALQRIGRIHGRCEAILAAEQAHDAGFDNFNLDLMFGLPKQSLAEALEDIHTAIALEPTHLSHYQLTLEPNTLFHHNPPVLPKDELLWAMQEQCHEQLAEAGFANYEVSAFARANRQCQHNLNYWQFGDYLGIGAGAHGKISNAQFQTITRRSKLRHPEQYLQSASSPARLSSEQTVTQKEAGFEFMLNALRLSEGFAPHLFSDHTGLPISVVEEPLRQAEEQKLITWDVKQIRATARGRNYLNNLLQLFLP</sequence>
<evidence type="ECO:0000256" key="1">
    <source>
        <dbReference type="ARBA" id="ARBA00001966"/>
    </source>
</evidence>
<dbReference type="PROSITE" id="PS51918">
    <property type="entry name" value="RADICAL_SAM"/>
    <property type="match status" value="1"/>
</dbReference>
<accession>A0A832J612</accession>
<dbReference type="SUPFAM" id="SSF102114">
    <property type="entry name" value="Radical SAM enzymes"/>
    <property type="match status" value="1"/>
</dbReference>
<dbReference type="SFLD" id="SFLDF00288">
    <property type="entry name" value="HemN-like__clustered_with_nucl"/>
    <property type="match status" value="1"/>
</dbReference>
<evidence type="ECO:0000256" key="3">
    <source>
        <dbReference type="ARBA" id="ARBA00017228"/>
    </source>
</evidence>
<dbReference type="Pfam" id="PF06969">
    <property type="entry name" value="HemN_C"/>
    <property type="match status" value="1"/>
</dbReference>
<name>A0A832J612_9GAMM</name>
<dbReference type="GO" id="GO:0005737">
    <property type="term" value="C:cytoplasm"/>
    <property type="evidence" value="ECO:0007669"/>
    <property type="project" value="UniProtKB-SubCell"/>
</dbReference>
<keyword evidence="10" id="KW-0004">4Fe-4S</keyword>
<dbReference type="InterPro" id="IPR007197">
    <property type="entry name" value="rSAM"/>
</dbReference>
<dbReference type="InterPro" id="IPR034505">
    <property type="entry name" value="Coproporphyrinogen-III_oxidase"/>
</dbReference>
<comment type="subcellular location">
    <subcellularLocation>
        <location evidence="10">Cytoplasm</location>
    </subcellularLocation>
</comment>
<dbReference type="InterPro" id="IPR058240">
    <property type="entry name" value="rSAM_sf"/>
</dbReference>
<evidence type="ECO:0000256" key="9">
    <source>
        <dbReference type="ARBA" id="ARBA00023186"/>
    </source>
</evidence>
<evidence type="ECO:0000256" key="6">
    <source>
        <dbReference type="ARBA" id="ARBA00022723"/>
    </source>
</evidence>
<dbReference type="InterPro" id="IPR004559">
    <property type="entry name" value="HemW-like"/>
</dbReference>
<comment type="cofactor">
    <cofactor evidence="1">
        <name>[4Fe-4S] cluster</name>
        <dbReference type="ChEBI" id="CHEBI:49883"/>
    </cofactor>
</comment>
<dbReference type="SFLD" id="SFLDS00029">
    <property type="entry name" value="Radical_SAM"/>
    <property type="match status" value="1"/>
</dbReference>
<dbReference type="InterPro" id="IPR013785">
    <property type="entry name" value="Aldolase_TIM"/>
</dbReference>
<dbReference type="AlphaFoldDB" id="A0A832J612"/>
<dbReference type="GO" id="GO:0051539">
    <property type="term" value="F:4 iron, 4 sulfur cluster binding"/>
    <property type="evidence" value="ECO:0007669"/>
    <property type="project" value="UniProtKB-UniRule"/>
</dbReference>
<dbReference type="Pfam" id="PF04055">
    <property type="entry name" value="Radical_SAM"/>
    <property type="match status" value="1"/>
</dbReference>
<evidence type="ECO:0000256" key="7">
    <source>
        <dbReference type="ARBA" id="ARBA00023004"/>
    </source>
</evidence>
<evidence type="ECO:0000259" key="11">
    <source>
        <dbReference type="PROSITE" id="PS51918"/>
    </source>
</evidence>
<dbReference type="InterPro" id="IPR006638">
    <property type="entry name" value="Elp3/MiaA/NifB-like_rSAM"/>
</dbReference>
<evidence type="ECO:0000256" key="4">
    <source>
        <dbReference type="ARBA" id="ARBA00022617"/>
    </source>
</evidence>
<evidence type="ECO:0000256" key="5">
    <source>
        <dbReference type="ARBA" id="ARBA00022691"/>
    </source>
</evidence>
<comment type="similarity">
    <text evidence="2">Belongs to the anaerobic coproporphyrinogen-III oxidase family. HemW subfamily.</text>
</comment>
<feature type="domain" description="Radical SAM core" evidence="11">
    <location>
        <begin position="4"/>
        <end position="237"/>
    </location>
</feature>
<dbReference type="GO" id="GO:0046872">
    <property type="term" value="F:metal ion binding"/>
    <property type="evidence" value="ECO:0007669"/>
    <property type="project" value="UniProtKB-UniRule"/>
</dbReference>
<keyword evidence="7 10" id="KW-0408">Iron</keyword>
<dbReference type="EMBL" id="DRNF01000117">
    <property type="protein sequence ID" value="HHJ80359.1"/>
    <property type="molecule type" value="Genomic_DNA"/>
</dbReference>
<dbReference type="SFLD" id="SFLDG01065">
    <property type="entry name" value="anaerobic_coproporphyrinogen-I"/>
    <property type="match status" value="1"/>
</dbReference>
<dbReference type="Proteomes" id="UP000885832">
    <property type="component" value="Unassembled WGS sequence"/>
</dbReference>
<dbReference type="SFLD" id="SFLDF00562">
    <property type="entry name" value="HemN-like__clustered_with_heat"/>
    <property type="match status" value="1"/>
</dbReference>
<dbReference type="GO" id="GO:0004109">
    <property type="term" value="F:coproporphyrinogen oxidase activity"/>
    <property type="evidence" value="ECO:0007669"/>
    <property type="project" value="InterPro"/>
</dbReference>
<evidence type="ECO:0000256" key="10">
    <source>
        <dbReference type="RuleBase" id="RU364116"/>
    </source>
</evidence>
<dbReference type="SMART" id="SM00729">
    <property type="entry name" value="Elp3"/>
    <property type="match status" value="1"/>
</dbReference>
<keyword evidence="4 10" id="KW-0349">Heme</keyword>
<dbReference type="PANTHER" id="PTHR13932">
    <property type="entry name" value="COPROPORPHYRINIGEN III OXIDASE"/>
    <property type="match status" value="1"/>
</dbReference>
<dbReference type="CDD" id="cd01335">
    <property type="entry name" value="Radical_SAM"/>
    <property type="match status" value="1"/>
</dbReference>
<keyword evidence="6 10" id="KW-0479">Metal-binding</keyword>
<comment type="function">
    <text evidence="10">Probably acts as a heme chaperone, transferring heme to an unknown acceptor. Binds one molecule of heme per monomer, possibly covalently. Binds 1 [4Fe-4S] cluster. The cluster is coordinated with 3 cysteines and an exchangeable S-adenosyl-L-methionine.</text>
</comment>
<reference evidence="12" key="1">
    <citation type="journal article" date="2020" name="mSystems">
        <title>Genome- and Community-Level Interaction Insights into Carbon Utilization and Element Cycling Functions of Hydrothermarchaeota in Hydrothermal Sediment.</title>
        <authorList>
            <person name="Zhou Z."/>
            <person name="Liu Y."/>
            <person name="Xu W."/>
            <person name="Pan J."/>
            <person name="Luo Z.H."/>
            <person name="Li M."/>
        </authorList>
    </citation>
    <scope>NUCLEOTIDE SEQUENCE [LARGE SCALE GENOMIC DNA]</scope>
    <source>
        <strain evidence="12">HyVt-505</strain>
    </source>
</reference>
<organism evidence="12">
    <name type="scientific">Candidatus Tenderia electrophaga</name>
    <dbReference type="NCBI Taxonomy" id="1748243"/>
    <lineage>
        <taxon>Bacteria</taxon>
        <taxon>Pseudomonadati</taxon>
        <taxon>Pseudomonadota</taxon>
        <taxon>Gammaproteobacteria</taxon>
        <taxon>Candidatus Tenderiales</taxon>
        <taxon>Candidatus Tenderiaceae</taxon>
        <taxon>Candidatus Tenderia</taxon>
    </lineage>
</organism>
<keyword evidence="8 10" id="KW-0411">Iron-sulfur</keyword>
<keyword evidence="5 10" id="KW-0949">S-adenosyl-L-methionine</keyword>